<feature type="compositionally biased region" description="Polar residues" evidence="2">
    <location>
        <begin position="1146"/>
        <end position="1161"/>
    </location>
</feature>
<feature type="region of interest" description="Disordered" evidence="2">
    <location>
        <begin position="1010"/>
        <end position="1235"/>
    </location>
</feature>
<feature type="compositionally biased region" description="Low complexity" evidence="2">
    <location>
        <begin position="701"/>
        <end position="716"/>
    </location>
</feature>
<organism evidence="3 4">
    <name type="scientific">Trichogramma kaykai</name>
    <dbReference type="NCBI Taxonomy" id="54128"/>
    <lineage>
        <taxon>Eukaryota</taxon>
        <taxon>Metazoa</taxon>
        <taxon>Ecdysozoa</taxon>
        <taxon>Arthropoda</taxon>
        <taxon>Hexapoda</taxon>
        <taxon>Insecta</taxon>
        <taxon>Pterygota</taxon>
        <taxon>Neoptera</taxon>
        <taxon>Endopterygota</taxon>
        <taxon>Hymenoptera</taxon>
        <taxon>Apocrita</taxon>
        <taxon>Proctotrupomorpha</taxon>
        <taxon>Chalcidoidea</taxon>
        <taxon>Trichogrammatidae</taxon>
        <taxon>Trichogramma</taxon>
    </lineage>
</organism>
<dbReference type="Proteomes" id="UP001627154">
    <property type="component" value="Unassembled WGS sequence"/>
</dbReference>
<feature type="compositionally biased region" description="Polar residues" evidence="2">
    <location>
        <begin position="1080"/>
        <end position="1101"/>
    </location>
</feature>
<proteinExistence type="predicted"/>
<evidence type="ECO:0000256" key="2">
    <source>
        <dbReference type="SAM" id="MobiDB-lite"/>
    </source>
</evidence>
<feature type="region of interest" description="Disordered" evidence="2">
    <location>
        <begin position="701"/>
        <end position="915"/>
    </location>
</feature>
<feature type="compositionally biased region" description="Polar residues" evidence="2">
    <location>
        <begin position="1178"/>
        <end position="1207"/>
    </location>
</feature>
<feature type="compositionally biased region" description="Basic and acidic residues" evidence="2">
    <location>
        <begin position="898"/>
        <end position="912"/>
    </location>
</feature>
<feature type="compositionally biased region" description="Low complexity" evidence="2">
    <location>
        <begin position="1010"/>
        <end position="1034"/>
    </location>
</feature>
<feature type="compositionally biased region" description="Basic residues" evidence="2">
    <location>
        <begin position="1208"/>
        <end position="1220"/>
    </location>
</feature>
<evidence type="ECO:0000313" key="3">
    <source>
        <dbReference type="EMBL" id="KAL3398692.1"/>
    </source>
</evidence>
<keyword evidence="1" id="KW-0175">Coiled coil</keyword>
<feature type="region of interest" description="Disordered" evidence="2">
    <location>
        <begin position="147"/>
        <end position="168"/>
    </location>
</feature>
<keyword evidence="4" id="KW-1185">Reference proteome</keyword>
<feature type="compositionally biased region" description="Basic and acidic residues" evidence="2">
    <location>
        <begin position="1067"/>
        <end position="1079"/>
    </location>
</feature>
<name>A0ABD2X004_9HYME</name>
<feature type="region of interest" description="Disordered" evidence="2">
    <location>
        <begin position="629"/>
        <end position="689"/>
    </location>
</feature>
<feature type="compositionally biased region" description="Polar residues" evidence="2">
    <location>
        <begin position="147"/>
        <end position="156"/>
    </location>
</feature>
<accession>A0ABD2X004</accession>
<feature type="compositionally biased region" description="Polar residues" evidence="2">
    <location>
        <begin position="675"/>
        <end position="686"/>
    </location>
</feature>
<comment type="caution">
    <text evidence="3">The sequence shown here is derived from an EMBL/GenBank/DDBJ whole genome shotgun (WGS) entry which is preliminary data.</text>
</comment>
<evidence type="ECO:0000256" key="1">
    <source>
        <dbReference type="SAM" id="Coils"/>
    </source>
</evidence>
<feature type="compositionally biased region" description="Basic and acidic residues" evidence="2">
    <location>
        <begin position="654"/>
        <end position="668"/>
    </location>
</feature>
<evidence type="ECO:0000313" key="4">
    <source>
        <dbReference type="Proteomes" id="UP001627154"/>
    </source>
</evidence>
<feature type="compositionally biased region" description="Low complexity" evidence="2">
    <location>
        <begin position="730"/>
        <end position="741"/>
    </location>
</feature>
<dbReference type="EMBL" id="JBJJXI010000059">
    <property type="protein sequence ID" value="KAL3398692.1"/>
    <property type="molecule type" value="Genomic_DNA"/>
</dbReference>
<feature type="compositionally biased region" description="Basic residues" evidence="2">
    <location>
        <begin position="753"/>
        <end position="768"/>
    </location>
</feature>
<feature type="compositionally biased region" description="Low complexity" evidence="2">
    <location>
        <begin position="801"/>
        <end position="816"/>
    </location>
</feature>
<feature type="coiled-coil region" evidence="1">
    <location>
        <begin position="509"/>
        <end position="555"/>
    </location>
</feature>
<gene>
    <name evidence="3" type="ORF">TKK_007821</name>
</gene>
<feature type="compositionally biased region" description="Polar residues" evidence="2">
    <location>
        <begin position="1222"/>
        <end position="1235"/>
    </location>
</feature>
<feature type="compositionally biased region" description="Basic residues" evidence="2">
    <location>
        <begin position="822"/>
        <end position="836"/>
    </location>
</feature>
<feature type="compositionally biased region" description="Polar residues" evidence="2">
    <location>
        <begin position="1035"/>
        <end position="1048"/>
    </location>
</feature>
<feature type="region of interest" description="Disordered" evidence="2">
    <location>
        <begin position="1255"/>
        <end position="1277"/>
    </location>
</feature>
<sequence>MEFEIEARDSASLIFATCTRTARYFQNRRSHGAVTALLSVQAITVSVDRADVRPIGPQTHNNGQSMLVNGWRPLTNNNYDIGINVSPSSGLVDRSLAPLHPVLDKFQEHMAVSERFKPQRREKTNQQSLEYNPPSILGSFALYGQASPQASSSSNKLRPGESVDPKTLPTETEYSFLIPPPRDTLRFELEPRKTAKSSSILEDAFVHSSQFIPQAIKPDSRSPAATAYYFKPATFPNPYSSQGGAARPSAYNAYNVAQQLVSYKQPSKQFETLKATNEKQQNYYQTVDNTKTTQSGSAHQASFDQRYQPQQVLNGQYYNQISHPTHYKQSMYDRDPSFLVHESHEISYATPSSSFKFRPSAYHHYDSVYTTTTAAPNRVESNKQYAHSQQSVKYPKDDKLQPHDYHQASAYYISDFQKTRYVPDINEVLPKVNQPVKFSQMSSTQPPYAPEHKHRVVYVRPELQKQQYQGAIIPININQQPAQVEYETPESISLKHFNEQQFLLQQQLIQQDRQRLREQEKKRQQDLARKQQEELEKRQKEIRQLEEKHKEQIRLERLRAKEPVTHRPLYAQTPHHLVEYTTPKKVTKEQYKQQEAEIVTHRPFYSQTPSLHEYSTPKKVTKDHYKQQEPQVVTHRPAYSPTPQQFDYTSPKKTTKEYYKPQEEEIVTHRPHYSPTPQQVDYTSSKKVTKDQYKQQYYAVSTTPSYESPSTESNTYKQQASTAQHYEENVTPSSSVTPSTTQEDFQPAVGPYKPRRPFGREQTKRRKPSTLAYEPSSQTEAPASYETLPQEVLLTDVPIQTTTRAPETTTVTIQATTERKAPRTRRPGASLRRRRPSTTSTTQEPSGSFSHEYYEDVSKYNTPETQDFEKKRPRPVNENSQDNNRRRKQRPTGQRVNYSKERDYSKERERISPTENYPEAFLKEIYSAEYFTTDKPSSAEAAQETTTEAMTIEFLPETTVGSITSANVEYYEPSNEDHRQQYNKSQEEDIVASIEHAFAKTEENFIEATTPSTTTPLPQTTITTTSTTTSTSTSEAPNISRSTVSTVPKVTRARPGRHGNATRPRFSVKDYKSRMEYKNRLTSKSSTTESPATVTSSSPTKIQRGHKSQAPADPNFKEAKIKYNPGRTAYQRTSTTTTASSRQQQVDNESYVTTTDRSSVRYSPKKRVNNSGHYYRSRVSSTTPMSNQPDAAGSQSTVRPENVFSSSIRKRPTLKSRHKLTAATTKSTELQSAQETGFFATSTSTLAAPTEVANEISESDRAQQTLIGSESAKEPQIDLSDVSMDEDGNKASSFGAQETTALEQEQQRYEASTTHFDLKQEEELFRKASQSVADLTSSASALYDKPGMFKAVSPTGESRMISAHLKITTDEPTLPIEAFFQEIARKSETS</sequence>
<protein>
    <submittedName>
        <fullName evidence="3">Uncharacterized protein</fullName>
    </submittedName>
</protein>
<feature type="compositionally biased region" description="Polar residues" evidence="2">
    <location>
        <begin position="641"/>
        <end position="652"/>
    </location>
</feature>
<reference evidence="3 4" key="1">
    <citation type="journal article" date="2024" name="bioRxiv">
        <title>A reference genome for Trichogramma kaykai: A tiny desert-dwelling parasitoid wasp with competing sex-ratio distorters.</title>
        <authorList>
            <person name="Culotta J."/>
            <person name="Lindsey A.R."/>
        </authorList>
    </citation>
    <scope>NUCLEOTIDE SEQUENCE [LARGE SCALE GENOMIC DNA]</scope>
    <source>
        <strain evidence="3 4">KSX58</strain>
    </source>
</reference>
<feature type="compositionally biased region" description="Low complexity" evidence="2">
    <location>
        <begin position="1127"/>
        <end position="1145"/>
    </location>
</feature>